<reference evidence="6 7" key="1">
    <citation type="journal article" date="2015" name="Sci. Rep.">
        <title>Chromosome-level genome map provides insights into diverse defense mechanisms in the medicinal fungus Ganoderma sinense.</title>
        <authorList>
            <person name="Zhu Y."/>
            <person name="Xu J."/>
            <person name="Sun C."/>
            <person name="Zhou S."/>
            <person name="Xu H."/>
            <person name="Nelson D.R."/>
            <person name="Qian J."/>
            <person name="Song J."/>
            <person name="Luo H."/>
            <person name="Xiang L."/>
            <person name="Li Y."/>
            <person name="Xu Z."/>
            <person name="Ji A."/>
            <person name="Wang L."/>
            <person name="Lu S."/>
            <person name="Hayward A."/>
            <person name="Sun W."/>
            <person name="Li X."/>
            <person name="Schwartz D.C."/>
            <person name="Wang Y."/>
            <person name="Chen S."/>
        </authorList>
    </citation>
    <scope>NUCLEOTIDE SEQUENCE [LARGE SCALE GENOMIC DNA]</scope>
    <source>
        <strain evidence="6 7">ZZ0214-1</strain>
    </source>
</reference>
<feature type="compositionally biased region" description="Acidic residues" evidence="5">
    <location>
        <begin position="173"/>
        <end position="190"/>
    </location>
</feature>
<dbReference type="PANTHER" id="PTHR13408">
    <property type="entry name" value="DNA-DIRECTED RNA POLYMERASE III"/>
    <property type="match status" value="1"/>
</dbReference>
<dbReference type="GO" id="GO:0042797">
    <property type="term" value="P:tRNA transcription by RNA polymerase III"/>
    <property type="evidence" value="ECO:0007669"/>
    <property type="project" value="TreeGrafter"/>
</dbReference>
<evidence type="ECO:0000313" key="7">
    <source>
        <dbReference type="Proteomes" id="UP000230002"/>
    </source>
</evidence>
<comment type="caution">
    <text evidence="6">The sequence shown here is derived from an EMBL/GenBank/DDBJ whole genome shotgun (WGS) entry which is preliminary data.</text>
</comment>
<feature type="compositionally biased region" description="Basic and acidic residues" evidence="5">
    <location>
        <begin position="67"/>
        <end position="78"/>
    </location>
</feature>
<feature type="compositionally biased region" description="Basic and acidic residues" evidence="5">
    <location>
        <begin position="156"/>
        <end position="172"/>
    </location>
</feature>
<evidence type="ECO:0000256" key="2">
    <source>
        <dbReference type="ARBA" id="ARBA00022478"/>
    </source>
</evidence>
<keyword evidence="7" id="KW-1185">Reference proteome</keyword>
<dbReference type="InterPro" id="IPR007811">
    <property type="entry name" value="RPC4"/>
</dbReference>
<feature type="region of interest" description="Disordered" evidence="5">
    <location>
        <begin position="1"/>
        <end position="245"/>
    </location>
</feature>
<dbReference type="STRING" id="1077348.A0A2G8RTY0"/>
<feature type="compositionally biased region" description="Basic and acidic residues" evidence="5">
    <location>
        <begin position="324"/>
        <end position="336"/>
    </location>
</feature>
<dbReference type="Pfam" id="PF05132">
    <property type="entry name" value="RNA_pol_Rpc4"/>
    <property type="match status" value="1"/>
</dbReference>
<dbReference type="AlphaFoldDB" id="A0A2G8RTY0"/>
<dbReference type="Proteomes" id="UP000230002">
    <property type="component" value="Unassembled WGS sequence"/>
</dbReference>
<feature type="compositionally biased region" description="Low complexity" evidence="5">
    <location>
        <begin position="339"/>
        <end position="350"/>
    </location>
</feature>
<organism evidence="6 7">
    <name type="scientific">Ganoderma sinense ZZ0214-1</name>
    <dbReference type="NCBI Taxonomy" id="1077348"/>
    <lineage>
        <taxon>Eukaryota</taxon>
        <taxon>Fungi</taxon>
        <taxon>Dikarya</taxon>
        <taxon>Basidiomycota</taxon>
        <taxon>Agaricomycotina</taxon>
        <taxon>Agaricomycetes</taxon>
        <taxon>Polyporales</taxon>
        <taxon>Polyporaceae</taxon>
        <taxon>Ganoderma</taxon>
    </lineage>
</organism>
<comment type="subcellular location">
    <subcellularLocation>
        <location evidence="1">Nucleus</location>
    </subcellularLocation>
</comment>
<gene>
    <name evidence="6" type="ORF">GSI_12859</name>
</gene>
<feature type="compositionally biased region" description="Basic and acidic residues" evidence="5">
    <location>
        <begin position="234"/>
        <end position="243"/>
    </location>
</feature>
<evidence type="ECO:0000256" key="3">
    <source>
        <dbReference type="ARBA" id="ARBA00023163"/>
    </source>
</evidence>
<keyword evidence="3" id="KW-0804">Transcription</keyword>
<dbReference type="PANTHER" id="PTHR13408:SF0">
    <property type="entry name" value="DNA-DIRECTED RNA POLYMERASE III SUBUNIT RPC4"/>
    <property type="match status" value="1"/>
</dbReference>
<keyword evidence="4" id="KW-0539">Nucleus</keyword>
<feature type="compositionally biased region" description="Basic and acidic residues" evidence="5">
    <location>
        <begin position="50"/>
        <end position="60"/>
    </location>
</feature>
<evidence type="ECO:0008006" key="8">
    <source>
        <dbReference type="Google" id="ProtNLM"/>
    </source>
</evidence>
<dbReference type="OrthoDB" id="5836119at2759"/>
<feature type="region of interest" description="Disordered" evidence="5">
    <location>
        <begin position="301"/>
        <end position="362"/>
    </location>
</feature>
<protein>
    <recommendedName>
        <fullName evidence="8">DNA-directed RNA polymerase III subunit RPC4</fullName>
    </recommendedName>
</protein>
<accession>A0A2G8RTY0</accession>
<evidence type="ECO:0000313" key="6">
    <source>
        <dbReference type="EMBL" id="PIL24972.1"/>
    </source>
</evidence>
<feature type="compositionally biased region" description="Low complexity" evidence="5">
    <location>
        <begin position="1"/>
        <end position="19"/>
    </location>
</feature>
<evidence type="ECO:0000256" key="4">
    <source>
        <dbReference type="ARBA" id="ARBA00023242"/>
    </source>
</evidence>
<dbReference type="EMBL" id="AYKW01000056">
    <property type="protein sequence ID" value="PIL24972.1"/>
    <property type="molecule type" value="Genomic_DNA"/>
</dbReference>
<dbReference type="GO" id="GO:0003677">
    <property type="term" value="F:DNA binding"/>
    <property type="evidence" value="ECO:0007669"/>
    <property type="project" value="InterPro"/>
</dbReference>
<name>A0A2G8RTY0_9APHY</name>
<proteinExistence type="predicted"/>
<dbReference type="GO" id="GO:0005666">
    <property type="term" value="C:RNA polymerase III complex"/>
    <property type="evidence" value="ECO:0007669"/>
    <property type="project" value="InterPro"/>
</dbReference>
<sequence>MSQQPSGSGTPGSGSSTPGKAIASLAKKQNDITRLGAQKLKFVPTLPPRRVKEEPKKDEPPASSSADRGRGRGADRGRGRGRGRGGAEGAGRGAAPRPPAVEMTASGPFAMGPALAGTSARRTAPRSNFAPVAPPGGSGSAKLGAGLTQTTAPSLKKKEREREAEAARVKKEEEEEEAYSDPDEGVEIVDMENVRQMDWMAPESLRKERETGKNKGKGKVKKEGVNVEQTGTREAMDVDREGTPEEEVNIANAVDLSESESEEELEDIIDDFALAQEQEEDANVRQERLYFFQFPEPFPVFQSRHTQQAPDKGKGRAEPGAGEDSTKKVTFAEDTKPPAAGAAGANGQAAADKDKAEESPTVDGVMGQLEIYESGTVKMRMRNGIVMDVTAATQPSFLQHAVHLDSTNKRLSVLGEVNRRFVVTPDLDALLTAMELADNPPPSFELGEGLLTMDTT</sequence>
<evidence type="ECO:0000256" key="1">
    <source>
        <dbReference type="ARBA" id="ARBA00004123"/>
    </source>
</evidence>
<evidence type="ECO:0000256" key="5">
    <source>
        <dbReference type="SAM" id="MobiDB-lite"/>
    </source>
</evidence>
<keyword evidence="2" id="KW-0240">DNA-directed RNA polymerase</keyword>
<feature type="compositionally biased region" description="Basic and acidic residues" evidence="5">
    <location>
        <begin position="204"/>
        <end position="213"/>
    </location>
</feature>